<dbReference type="Proteomes" id="UP000028007">
    <property type="component" value="Unassembled WGS sequence"/>
</dbReference>
<dbReference type="Gene3D" id="3.90.180.10">
    <property type="entry name" value="Medium-chain alcohol dehydrogenases, catalytic domain"/>
    <property type="match status" value="1"/>
</dbReference>
<dbReference type="InterPro" id="IPR011032">
    <property type="entry name" value="GroES-like_sf"/>
</dbReference>
<feature type="domain" description="Enoyl reductase (ER)" evidence="3">
    <location>
        <begin position="10"/>
        <end position="319"/>
    </location>
</feature>
<gene>
    <name evidence="4" type="ORF">N180_09810</name>
</gene>
<dbReference type="InterPro" id="IPR014189">
    <property type="entry name" value="Quinone_OxRdtase_PIG3"/>
</dbReference>
<dbReference type="OrthoDB" id="9787435at2"/>
<keyword evidence="2" id="KW-0560">Oxidoreductase</keyword>
<dbReference type="GO" id="GO:0016651">
    <property type="term" value="F:oxidoreductase activity, acting on NAD(P)H"/>
    <property type="evidence" value="ECO:0007669"/>
    <property type="project" value="TreeGrafter"/>
</dbReference>
<dbReference type="InterPro" id="IPR020843">
    <property type="entry name" value="ER"/>
</dbReference>
<comment type="caution">
    <text evidence="4">The sequence shown here is derived from an EMBL/GenBank/DDBJ whole genome shotgun (WGS) entry which is preliminary data.</text>
</comment>
<dbReference type="Pfam" id="PF00107">
    <property type="entry name" value="ADH_zinc_N"/>
    <property type="match status" value="1"/>
</dbReference>
<dbReference type="InterPro" id="IPR036291">
    <property type="entry name" value="NAD(P)-bd_dom_sf"/>
</dbReference>
<protein>
    <submittedName>
        <fullName evidence="4">Zinc-binding dehydrogenase</fullName>
    </submittedName>
</protein>
<dbReference type="EMBL" id="JNFF01000083">
    <property type="protein sequence ID" value="KEQ29130.1"/>
    <property type="molecule type" value="Genomic_DNA"/>
</dbReference>
<dbReference type="SUPFAM" id="SSF50129">
    <property type="entry name" value="GroES-like"/>
    <property type="match status" value="1"/>
</dbReference>
<dbReference type="GO" id="GO:0070402">
    <property type="term" value="F:NADPH binding"/>
    <property type="evidence" value="ECO:0007669"/>
    <property type="project" value="TreeGrafter"/>
</dbReference>
<dbReference type="Pfam" id="PF08240">
    <property type="entry name" value="ADH_N"/>
    <property type="match status" value="1"/>
</dbReference>
<dbReference type="PANTHER" id="PTHR48106">
    <property type="entry name" value="QUINONE OXIDOREDUCTASE PIG3-RELATED"/>
    <property type="match status" value="1"/>
</dbReference>
<proteinExistence type="predicted"/>
<dbReference type="SMART" id="SM00829">
    <property type="entry name" value="PKS_ER"/>
    <property type="match status" value="1"/>
</dbReference>
<dbReference type="NCBIfam" id="TIGR02824">
    <property type="entry name" value="quinone_pig3"/>
    <property type="match status" value="1"/>
</dbReference>
<dbReference type="InterPro" id="IPR013154">
    <property type="entry name" value="ADH-like_N"/>
</dbReference>
<dbReference type="RefSeq" id="WP_037442742.1">
    <property type="nucleotide sequence ID" value="NZ_JNFF01000083.1"/>
</dbReference>
<reference evidence="4 5" key="1">
    <citation type="journal article" date="1992" name="Int. J. Syst. Bacteriol.">
        <title>Sphingobacterium antarcticus sp. nov. a Psychrotrophic Bacterium from the Soils of Schirmacher Oasis, Antarctica.</title>
        <authorList>
            <person name="Shivaji S."/>
            <person name="Ray M.K."/>
            <person name="Rao N.S."/>
            <person name="Saiserr L."/>
            <person name="Jagannadham M.V."/>
            <person name="Kumar G.S."/>
            <person name="Reddy G."/>
            <person name="Bhargava P.M."/>
        </authorList>
    </citation>
    <scope>NUCLEOTIDE SEQUENCE [LARGE SCALE GENOMIC DNA]</scope>
    <source>
        <strain evidence="4 5">4BY</strain>
    </source>
</reference>
<dbReference type="PANTHER" id="PTHR48106:SF8">
    <property type="entry name" value="OS02G0805600 PROTEIN"/>
    <property type="match status" value="1"/>
</dbReference>
<keyword evidence="5" id="KW-1185">Reference proteome</keyword>
<evidence type="ECO:0000256" key="1">
    <source>
        <dbReference type="ARBA" id="ARBA00022857"/>
    </source>
</evidence>
<evidence type="ECO:0000313" key="5">
    <source>
        <dbReference type="Proteomes" id="UP000028007"/>
    </source>
</evidence>
<organism evidence="4 5">
    <name type="scientific">Pedobacter antarcticus 4BY</name>
    <dbReference type="NCBI Taxonomy" id="1358423"/>
    <lineage>
        <taxon>Bacteria</taxon>
        <taxon>Pseudomonadati</taxon>
        <taxon>Bacteroidota</taxon>
        <taxon>Sphingobacteriia</taxon>
        <taxon>Sphingobacteriales</taxon>
        <taxon>Sphingobacteriaceae</taxon>
        <taxon>Pedobacter</taxon>
    </lineage>
</organism>
<dbReference type="Gene3D" id="3.40.50.720">
    <property type="entry name" value="NAD(P)-binding Rossmann-like Domain"/>
    <property type="match status" value="1"/>
</dbReference>
<evidence type="ECO:0000256" key="2">
    <source>
        <dbReference type="ARBA" id="ARBA00023002"/>
    </source>
</evidence>
<keyword evidence="1" id="KW-0521">NADP</keyword>
<sequence length="324" mass="35101">MKAIVYEQTGGPEVLDWNEYPTPVPHADEVLIHVRAAGVNRPDVFQRKGGYPAPAGAPANIPGLEVAGIVVGCGPSVKEWKLGDEVCALLNGGGYAEYAIARERQCLPKPKGLDFIQAASLPETLFTVWSNIFERGNLQPGEKLLIHGGSSGIGITSIQLATALGFKVYVTVGSEEKGQECLSKGAIRFVNYKTQDFAVEYAQEGIDVILDMVGGDYLNKNVNILNPDGRVVYINSIKGEGVLDLAKVMVKRLIITGSTLRSRPYEFKKKLAGEIYKNVWPVIESGKFVPAIFKTFLISDAADAHRLMESGEHTGKIVLTNLAD</sequence>
<evidence type="ECO:0000259" key="3">
    <source>
        <dbReference type="SMART" id="SM00829"/>
    </source>
</evidence>
<dbReference type="SUPFAM" id="SSF51735">
    <property type="entry name" value="NAD(P)-binding Rossmann-fold domains"/>
    <property type="match status" value="1"/>
</dbReference>
<dbReference type="InterPro" id="IPR013149">
    <property type="entry name" value="ADH-like_C"/>
</dbReference>
<accession>A0A081PEK7</accession>
<dbReference type="CDD" id="cd05276">
    <property type="entry name" value="p53_inducible_oxidoreductase"/>
    <property type="match status" value="1"/>
</dbReference>
<name>A0A081PEK7_9SPHI</name>
<dbReference type="AlphaFoldDB" id="A0A081PEK7"/>
<dbReference type="eggNOG" id="COG0604">
    <property type="taxonomic scope" value="Bacteria"/>
</dbReference>
<evidence type="ECO:0000313" key="4">
    <source>
        <dbReference type="EMBL" id="KEQ29130.1"/>
    </source>
</evidence>